<dbReference type="OrthoDB" id="9774673at2"/>
<comment type="caution">
    <text evidence="1">The sequence shown here is derived from an EMBL/GenBank/DDBJ whole genome shotgun (WGS) entry which is preliminary data.</text>
</comment>
<dbReference type="Proteomes" id="UP000242246">
    <property type="component" value="Unassembled WGS sequence"/>
</dbReference>
<reference evidence="1 2" key="1">
    <citation type="submission" date="2014-12" db="EMBL/GenBank/DDBJ databases">
        <title>Draft genome sequences of 10 type strains of Lactococcus.</title>
        <authorList>
            <person name="Sun Z."/>
            <person name="Zhong Z."/>
            <person name="Liu W."/>
            <person name="Zhang W."/>
            <person name="Zhang H."/>
        </authorList>
    </citation>
    <scope>NUCLEOTIDE SEQUENCE [LARGE SCALE GENOMIC DNA]</scope>
    <source>
        <strain evidence="1 2">DSM 20686</strain>
    </source>
</reference>
<evidence type="ECO:0000313" key="2">
    <source>
        <dbReference type="Proteomes" id="UP000242246"/>
    </source>
</evidence>
<gene>
    <name evidence="1" type="ORF">RU87_GL001476</name>
</gene>
<protein>
    <submittedName>
        <fullName evidence="1">Uncharacterized protein</fullName>
    </submittedName>
</protein>
<accession>A0A2A5RZI6</accession>
<dbReference type="RefSeq" id="WP_068162041.1">
    <property type="nucleotide sequence ID" value="NZ_JXJX01000007.1"/>
</dbReference>
<dbReference type="EMBL" id="JXJX01000007">
    <property type="protein sequence ID" value="PCS06623.1"/>
    <property type="molecule type" value="Genomic_DNA"/>
</dbReference>
<evidence type="ECO:0000313" key="1">
    <source>
        <dbReference type="EMBL" id="PCS06623.1"/>
    </source>
</evidence>
<organism evidence="1 2">
    <name type="scientific">Pseudolactococcus plantarum</name>
    <dbReference type="NCBI Taxonomy" id="1365"/>
    <lineage>
        <taxon>Bacteria</taxon>
        <taxon>Bacillati</taxon>
        <taxon>Bacillota</taxon>
        <taxon>Bacilli</taxon>
        <taxon>Lactobacillales</taxon>
        <taxon>Streptococcaceae</taxon>
        <taxon>Pseudolactococcus</taxon>
    </lineage>
</organism>
<dbReference type="AlphaFoldDB" id="A0A2A5RZI6"/>
<sequence>MEKDKDIIVNLTEIESYIKNGNLAELSRGTGIPYRTLENWKAGNNKWFTDVIDRMTKIQNFLDEN</sequence>
<proteinExistence type="predicted"/>
<name>A0A2A5RZI6_9LACT</name>
<keyword evidence="2" id="KW-1185">Reference proteome</keyword>